<comment type="similarity">
    <text evidence="1 10">Belongs to the Arg-specific ADP-ribosyltransferase family.</text>
</comment>
<keyword evidence="7 10" id="KW-0520">NAD</keyword>
<evidence type="ECO:0000256" key="3">
    <source>
        <dbReference type="ARBA" id="ARBA00022679"/>
    </source>
</evidence>
<evidence type="ECO:0000256" key="6">
    <source>
        <dbReference type="ARBA" id="ARBA00022857"/>
    </source>
</evidence>
<dbReference type="SUPFAM" id="SSF56399">
    <property type="entry name" value="ADP-ribosylation"/>
    <property type="match status" value="1"/>
</dbReference>
<dbReference type="PANTHER" id="PTHR10339:SF2">
    <property type="entry name" value="ECTO-ADP-RIBOSYLTRANSFERASE 5"/>
    <property type="match status" value="1"/>
</dbReference>
<evidence type="ECO:0000256" key="8">
    <source>
        <dbReference type="ARBA" id="ARBA00023157"/>
    </source>
</evidence>
<name>A0A8C4VM27_9SAUR</name>
<dbReference type="Proteomes" id="UP000694390">
    <property type="component" value="Unassembled WGS sequence"/>
</dbReference>
<dbReference type="PROSITE" id="PS01291">
    <property type="entry name" value="ART"/>
    <property type="match status" value="1"/>
</dbReference>
<sequence>MSRYAQCSLICPLDLPSASQVNWEMKMLRSVVLSLASLWALALLETSQVRCQQSVQLGMAPDSFDDQYTGCTEEMETDIAPRLLEEEKARHPLLGSMWGNLSAVWAIKKKRLSVPEGFRDEHGIAILVYTDSSKPLYWKLNKAVREAGVSRDNYMSNFHFKALHYYLTRALQLLRADCGHLFRHQLFRGVRSIRFEPSGAGVFRFGQFTSSSLDVALARSYGNATFFTLHSCFGVHIESFSAIPAEREVLIPMNEVFNVSSFSREGNRSVFLLHSMNQTCSHYNCAYLGGEKSPECVDNTVAGRSVRVSSNMSPVFVGGIVLVNIAAPKLFANFKLILTL</sequence>
<comment type="catalytic activity">
    <reaction evidence="9 10">
        <text>L-arginyl-[protein] + NAD(+) = N(omega)-(ADP-D-ribosyl)-L-arginyl-[protein] + nicotinamide + H(+)</text>
        <dbReference type="Rhea" id="RHEA:19149"/>
        <dbReference type="Rhea" id="RHEA-COMP:10532"/>
        <dbReference type="Rhea" id="RHEA-COMP:15087"/>
        <dbReference type="ChEBI" id="CHEBI:15378"/>
        <dbReference type="ChEBI" id="CHEBI:17154"/>
        <dbReference type="ChEBI" id="CHEBI:29965"/>
        <dbReference type="ChEBI" id="CHEBI:57540"/>
        <dbReference type="ChEBI" id="CHEBI:142554"/>
        <dbReference type="EC" id="2.4.2.31"/>
    </reaction>
</comment>
<evidence type="ECO:0000256" key="2">
    <source>
        <dbReference type="ARBA" id="ARBA00022676"/>
    </source>
</evidence>
<dbReference type="InterPro" id="IPR050999">
    <property type="entry name" value="ADP-ribosyltransferase_ARG"/>
</dbReference>
<evidence type="ECO:0000256" key="10">
    <source>
        <dbReference type="RuleBase" id="RU361228"/>
    </source>
</evidence>
<dbReference type="GO" id="GO:0044194">
    <property type="term" value="C:cytolytic granule"/>
    <property type="evidence" value="ECO:0007669"/>
    <property type="project" value="UniProtKB-ARBA"/>
</dbReference>
<reference evidence="11" key="2">
    <citation type="submission" date="2025-09" db="UniProtKB">
        <authorList>
            <consortium name="Ensembl"/>
        </authorList>
    </citation>
    <scope>IDENTIFICATION</scope>
</reference>
<proteinExistence type="inferred from homology"/>
<dbReference type="PROSITE" id="PS51996">
    <property type="entry name" value="TR_MART"/>
    <property type="match status" value="1"/>
</dbReference>
<accession>A0A8C4VM27</accession>
<evidence type="ECO:0000256" key="5">
    <source>
        <dbReference type="ARBA" id="ARBA00022729"/>
    </source>
</evidence>
<gene>
    <name evidence="11" type="primary">ART5</name>
</gene>
<dbReference type="FunFam" id="3.90.176.10:FF:000001">
    <property type="entry name" value="NAD(P)(+)--arginine ADP-ribosyltransferase"/>
    <property type="match status" value="1"/>
</dbReference>
<keyword evidence="2 10" id="KW-0328">Glycosyltransferase</keyword>
<dbReference type="OrthoDB" id="423533at2759"/>
<dbReference type="GeneTree" id="ENSGT01030000234601"/>
<dbReference type="GO" id="GO:0106274">
    <property type="term" value="F:NAD+-protein-arginine ADP-ribosyltransferase activity"/>
    <property type="evidence" value="ECO:0007669"/>
    <property type="project" value="UniProtKB-EC"/>
</dbReference>
<evidence type="ECO:0000313" key="12">
    <source>
        <dbReference type="Proteomes" id="UP000694390"/>
    </source>
</evidence>
<dbReference type="GO" id="GO:0003950">
    <property type="term" value="F:NAD+ poly-ADP-ribosyltransferase activity"/>
    <property type="evidence" value="ECO:0007669"/>
    <property type="project" value="UniProtKB-ARBA"/>
</dbReference>
<dbReference type="AlphaFoldDB" id="A0A8C4VM27"/>
<keyword evidence="4" id="KW-0548">Nucleotidyltransferase</keyword>
<dbReference type="InterPro" id="IPR000768">
    <property type="entry name" value="ART"/>
</dbReference>
<dbReference type="EC" id="2.4.2.31" evidence="10"/>
<keyword evidence="5" id="KW-0732">Signal</keyword>
<keyword evidence="3 10" id="KW-0808">Transferase</keyword>
<evidence type="ECO:0000256" key="4">
    <source>
        <dbReference type="ARBA" id="ARBA00022695"/>
    </source>
</evidence>
<keyword evidence="12" id="KW-1185">Reference proteome</keyword>
<organism evidence="11 12">
    <name type="scientific">Gopherus evgoodei</name>
    <name type="common">Goodes thornscrub tortoise</name>
    <dbReference type="NCBI Taxonomy" id="1825980"/>
    <lineage>
        <taxon>Eukaryota</taxon>
        <taxon>Metazoa</taxon>
        <taxon>Chordata</taxon>
        <taxon>Craniata</taxon>
        <taxon>Vertebrata</taxon>
        <taxon>Euteleostomi</taxon>
        <taxon>Archelosauria</taxon>
        <taxon>Testudinata</taxon>
        <taxon>Testudines</taxon>
        <taxon>Cryptodira</taxon>
        <taxon>Durocryptodira</taxon>
        <taxon>Testudinoidea</taxon>
        <taxon>Testudinidae</taxon>
        <taxon>Gopherus</taxon>
    </lineage>
</organism>
<dbReference type="Gene3D" id="3.90.176.10">
    <property type="entry name" value="Toxin ADP-ribosyltransferase, Chain A, domain 1"/>
    <property type="match status" value="1"/>
</dbReference>
<keyword evidence="8" id="KW-1015">Disulfide bond</keyword>
<dbReference type="GO" id="GO:0016779">
    <property type="term" value="F:nucleotidyltransferase activity"/>
    <property type="evidence" value="ECO:0007669"/>
    <property type="project" value="UniProtKB-KW"/>
</dbReference>
<evidence type="ECO:0000256" key="7">
    <source>
        <dbReference type="ARBA" id="ARBA00023027"/>
    </source>
</evidence>
<dbReference type="Pfam" id="PF01129">
    <property type="entry name" value="ART"/>
    <property type="match status" value="1"/>
</dbReference>
<reference evidence="11" key="1">
    <citation type="submission" date="2025-08" db="UniProtKB">
        <authorList>
            <consortium name="Ensembl"/>
        </authorList>
    </citation>
    <scope>IDENTIFICATION</scope>
</reference>
<protein>
    <recommendedName>
        <fullName evidence="10">NAD(P)(+)--arginine ADP-ribosyltransferase</fullName>
        <ecNumber evidence="10">2.4.2.31</ecNumber>
    </recommendedName>
    <alternativeName>
        <fullName evidence="10">Mono(ADP-ribosyl)transferase</fullName>
    </alternativeName>
</protein>
<dbReference type="PRINTS" id="PR00970">
    <property type="entry name" value="RIBTRNSFRASE"/>
</dbReference>
<evidence type="ECO:0000313" key="11">
    <source>
        <dbReference type="Ensembl" id="ENSGEVP00005001265.1"/>
    </source>
</evidence>
<keyword evidence="6 10" id="KW-0521">NADP</keyword>
<evidence type="ECO:0000256" key="1">
    <source>
        <dbReference type="ARBA" id="ARBA00009558"/>
    </source>
</evidence>
<dbReference type="Ensembl" id="ENSGEVT00005001338.1">
    <property type="protein sequence ID" value="ENSGEVP00005001265.1"/>
    <property type="gene ID" value="ENSGEVG00005000986.1"/>
</dbReference>
<dbReference type="PANTHER" id="PTHR10339">
    <property type="entry name" value="ADP-RIBOSYLTRANSFERASE"/>
    <property type="match status" value="1"/>
</dbReference>
<evidence type="ECO:0000256" key="9">
    <source>
        <dbReference type="ARBA" id="ARBA00047597"/>
    </source>
</evidence>